<name>A0ABT4ZIQ6_9RHOB</name>
<dbReference type="SMART" id="SM00849">
    <property type="entry name" value="Lactamase_B"/>
    <property type="match status" value="1"/>
</dbReference>
<comment type="similarity">
    <text evidence="1">Belongs to the metallo-beta-lactamase superfamily. Class-B beta-lactamase family.</text>
</comment>
<dbReference type="InterPro" id="IPR036866">
    <property type="entry name" value="RibonucZ/Hydroxyglut_hydro"/>
</dbReference>
<organism evidence="3 4">
    <name type="scientific">Paracoccus onchidii</name>
    <dbReference type="NCBI Taxonomy" id="3017813"/>
    <lineage>
        <taxon>Bacteria</taxon>
        <taxon>Pseudomonadati</taxon>
        <taxon>Pseudomonadota</taxon>
        <taxon>Alphaproteobacteria</taxon>
        <taxon>Rhodobacterales</taxon>
        <taxon>Paracoccaceae</taxon>
        <taxon>Paracoccus</taxon>
    </lineage>
</organism>
<keyword evidence="4" id="KW-1185">Reference proteome</keyword>
<dbReference type="NCBIfam" id="TIGR04559">
    <property type="entry name" value="SoxH_rel_PQQ_2"/>
    <property type="match status" value="1"/>
</dbReference>
<proteinExistence type="inferred from homology"/>
<dbReference type="Pfam" id="PF00753">
    <property type="entry name" value="Lactamase_B"/>
    <property type="match status" value="1"/>
</dbReference>
<dbReference type="InterPro" id="IPR001279">
    <property type="entry name" value="Metallo-B-lactamas"/>
</dbReference>
<accession>A0ABT4ZIQ6</accession>
<protein>
    <submittedName>
        <fullName evidence="3">Quinoprotein relay system zinc metallohydrolase 2</fullName>
    </submittedName>
</protein>
<sequence length="335" mass="36277">MMMLPEGERATRSACQKDAVRIADAWLASHPELTGRDIRCQPTEQLPALDLAEIAPGVHFFQGRIAQMDETPDGRIANLGVVIGRDGIAVIDAGVSRQQAQEFLVAIRRISDKPISHVILTHMHPDHVLGASFFAEAGAQVLAHSALPLALASRSQSYLDSAGRLFGPARMIGTEVVLPDQSLSEPMALDLGGRSLLLQPVKTAHTDNDLTVFDEQTATLFTGDLLFRELTPVVDGSLLGWIDWAEMPVSQSPALIVPGHGPVARDFADAIAPQKQFLSALRDSTRASIDAGLPMSRAVPEIVQNMSHLREGWQSFDATVARDATAAFKELEWED</sequence>
<gene>
    <name evidence="3" type="ORF">PAF17_17275</name>
</gene>
<dbReference type="InterPro" id="IPR050855">
    <property type="entry name" value="NDM-1-like"/>
</dbReference>
<comment type="caution">
    <text evidence="3">The sequence shown here is derived from an EMBL/GenBank/DDBJ whole genome shotgun (WGS) entry which is preliminary data.</text>
</comment>
<dbReference type="Proteomes" id="UP001165641">
    <property type="component" value="Unassembled WGS sequence"/>
</dbReference>
<evidence type="ECO:0000313" key="3">
    <source>
        <dbReference type="EMBL" id="MDB6179245.1"/>
    </source>
</evidence>
<dbReference type="PANTHER" id="PTHR42951">
    <property type="entry name" value="METALLO-BETA-LACTAMASE DOMAIN-CONTAINING"/>
    <property type="match status" value="1"/>
</dbReference>
<dbReference type="Gene3D" id="3.60.15.10">
    <property type="entry name" value="Ribonuclease Z/Hydroxyacylglutathione hydrolase-like"/>
    <property type="match status" value="1"/>
</dbReference>
<dbReference type="EMBL" id="JAQBIE010000029">
    <property type="protein sequence ID" value="MDB6179245.1"/>
    <property type="molecule type" value="Genomic_DNA"/>
</dbReference>
<evidence type="ECO:0000256" key="1">
    <source>
        <dbReference type="ARBA" id="ARBA00005250"/>
    </source>
</evidence>
<dbReference type="CDD" id="cd16282">
    <property type="entry name" value="metallo-hydrolase-like_MBL-fold"/>
    <property type="match status" value="1"/>
</dbReference>
<evidence type="ECO:0000313" key="4">
    <source>
        <dbReference type="Proteomes" id="UP001165641"/>
    </source>
</evidence>
<dbReference type="SUPFAM" id="SSF56281">
    <property type="entry name" value="Metallo-hydrolase/oxidoreductase"/>
    <property type="match status" value="1"/>
</dbReference>
<reference evidence="3" key="1">
    <citation type="submission" date="2022-12" db="EMBL/GenBank/DDBJ databases">
        <title>Paracoccus onchidii sp. nov., isolated from a marine invertebrate from the South China Sea.</title>
        <authorList>
            <person name="Xu S."/>
            <person name="Liu Z."/>
            <person name="Xu Y."/>
        </authorList>
    </citation>
    <scope>NUCLEOTIDE SEQUENCE</scope>
    <source>
        <strain evidence="3">Z330</strain>
    </source>
</reference>
<dbReference type="PANTHER" id="PTHR42951:SF4">
    <property type="entry name" value="ACYL-COENZYME A THIOESTERASE MBLAC2"/>
    <property type="match status" value="1"/>
</dbReference>
<feature type="domain" description="Metallo-beta-lactamase" evidence="2">
    <location>
        <begin position="76"/>
        <end position="260"/>
    </location>
</feature>
<evidence type="ECO:0000259" key="2">
    <source>
        <dbReference type="SMART" id="SM00849"/>
    </source>
</evidence>
<dbReference type="RefSeq" id="WP_271890346.1">
    <property type="nucleotide sequence ID" value="NZ_JAQBIE010000029.1"/>
</dbReference>
<dbReference type="InterPro" id="IPR030829">
    <property type="entry name" value="SoxH-rel_PQQ_2"/>
</dbReference>